<proteinExistence type="inferred from homology"/>
<evidence type="ECO:0000256" key="3">
    <source>
        <dbReference type="ARBA" id="ARBA00022475"/>
    </source>
</evidence>
<feature type="transmembrane region" description="Helical" evidence="7">
    <location>
        <begin position="274"/>
        <end position="295"/>
    </location>
</feature>
<dbReference type="AlphaFoldDB" id="A0A244CTV9"/>
<comment type="similarity">
    <text evidence="2">Belongs to the UPF0719 family.</text>
</comment>
<dbReference type="InterPro" id="IPR007140">
    <property type="entry name" value="DUF350"/>
</dbReference>
<evidence type="ECO:0008006" key="10">
    <source>
        <dbReference type="Google" id="ProtNLM"/>
    </source>
</evidence>
<dbReference type="PANTHER" id="PTHR40043">
    <property type="entry name" value="UPF0719 INNER MEMBRANE PROTEIN YJFL"/>
    <property type="match status" value="1"/>
</dbReference>
<feature type="transmembrane region" description="Helical" evidence="7">
    <location>
        <begin position="150"/>
        <end position="170"/>
    </location>
</feature>
<keyword evidence="9" id="KW-1185">Reference proteome</keyword>
<keyword evidence="4 7" id="KW-0812">Transmembrane</keyword>
<evidence type="ECO:0000256" key="1">
    <source>
        <dbReference type="ARBA" id="ARBA00004651"/>
    </source>
</evidence>
<dbReference type="RefSeq" id="WP_086742454.1">
    <property type="nucleotide sequence ID" value="NZ_MWPV01000001.1"/>
</dbReference>
<dbReference type="PANTHER" id="PTHR40043:SF1">
    <property type="entry name" value="UPF0719 INNER MEMBRANE PROTEIN YJFL"/>
    <property type="match status" value="1"/>
</dbReference>
<evidence type="ECO:0000256" key="7">
    <source>
        <dbReference type="SAM" id="Phobius"/>
    </source>
</evidence>
<dbReference type="GO" id="GO:0005886">
    <property type="term" value="C:plasma membrane"/>
    <property type="evidence" value="ECO:0007669"/>
    <property type="project" value="UniProtKB-SubCell"/>
</dbReference>
<evidence type="ECO:0000256" key="4">
    <source>
        <dbReference type="ARBA" id="ARBA00022692"/>
    </source>
</evidence>
<dbReference type="EMBL" id="MWPV01000001">
    <property type="protein sequence ID" value="OUL59062.1"/>
    <property type="molecule type" value="Genomic_DNA"/>
</dbReference>
<feature type="transmembrane region" description="Helical" evidence="7">
    <location>
        <begin position="209"/>
        <end position="230"/>
    </location>
</feature>
<evidence type="ECO:0000313" key="9">
    <source>
        <dbReference type="Proteomes" id="UP000194841"/>
    </source>
</evidence>
<protein>
    <recommendedName>
        <fullName evidence="10">DUF350 domain-containing protein</fullName>
    </recommendedName>
</protein>
<gene>
    <name evidence="8" type="ORF">B1199_01910</name>
</gene>
<accession>A0A244CTV9</accession>
<evidence type="ECO:0000256" key="2">
    <source>
        <dbReference type="ARBA" id="ARBA00005779"/>
    </source>
</evidence>
<feature type="transmembrane region" description="Helical" evidence="7">
    <location>
        <begin position="49"/>
        <end position="71"/>
    </location>
</feature>
<comment type="subcellular location">
    <subcellularLocation>
        <location evidence="1">Cell membrane</location>
        <topology evidence="1">Multi-pass membrane protein</topology>
    </subcellularLocation>
</comment>
<keyword evidence="6 7" id="KW-0472">Membrane</keyword>
<feature type="transmembrane region" description="Helical" evidence="7">
    <location>
        <begin position="83"/>
        <end position="101"/>
    </location>
</feature>
<dbReference type="OrthoDB" id="6397734at2"/>
<evidence type="ECO:0000313" key="8">
    <source>
        <dbReference type="EMBL" id="OUL59062.1"/>
    </source>
</evidence>
<organism evidence="8 9">
    <name type="scientific">Pseudoalteromonas ulvae</name>
    <dbReference type="NCBI Taxonomy" id="107327"/>
    <lineage>
        <taxon>Bacteria</taxon>
        <taxon>Pseudomonadati</taxon>
        <taxon>Pseudomonadota</taxon>
        <taxon>Gammaproteobacteria</taxon>
        <taxon>Alteromonadales</taxon>
        <taxon>Pseudoalteromonadaceae</taxon>
        <taxon>Pseudoalteromonas</taxon>
    </lineage>
</organism>
<feature type="transmembrane region" description="Helical" evidence="7">
    <location>
        <begin position="6"/>
        <end position="28"/>
    </location>
</feature>
<feature type="transmembrane region" description="Helical" evidence="7">
    <location>
        <begin position="236"/>
        <end position="254"/>
    </location>
</feature>
<comment type="caution">
    <text evidence="8">The sequence shown here is derived from an EMBL/GenBank/DDBJ whole genome shotgun (WGS) entry which is preliminary data.</text>
</comment>
<reference evidence="8 9" key="1">
    <citation type="submission" date="2017-02" db="EMBL/GenBank/DDBJ databases">
        <title>Pseudoalteromonas ulvae TC14 Genome.</title>
        <authorList>
            <person name="Molmeret M."/>
        </authorList>
    </citation>
    <scope>NUCLEOTIDE SEQUENCE [LARGE SCALE GENOMIC DNA]</scope>
    <source>
        <strain evidence="8">TC14</strain>
    </source>
</reference>
<dbReference type="Pfam" id="PF03994">
    <property type="entry name" value="DUF350"/>
    <property type="match status" value="2"/>
</dbReference>
<evidence type="ECO:0000256" key="5">
    <source>
        <dbReference type="ARBA" id="ARBA00022989"/>
    </source>
</evidence>
<name>A0A244CTV9_PSEDV</name>
<dbReference type="Proteomes" id="UP000194841">
    <property type="component" value="Unassembled WGS sequence"/>
</dbReference>
<keyword evidence="5 7" id="KW-1133">Transmembrane helix</keyword>
<evidence type="ECO:0000256" key="6">
    <source>
        <dbReference type="ARBA" id="ARBA00023136"/>
    </source>
</evidence>
<keyword evidence="3" id="KW-1003">Cell membrane</keyword>
<sequence>MTYNALLQQALIALTVTFLITFIVILFLRYRANQKSEIGLVKELSQKDNFAVGISYAARIFTLTLIVGYLIRHLNFTDVQADLIYGAVLISLAICFSYAGKQVHNKWVLSRFNEEQEILKRNVSAALVESSALLGNALIILGLYKWSHTQSVDGLIIVTLAFAAIQLYLLMHSRWQEYLFAKANQGSSLQEYLSFDNTALGLKYSSQTLSVCMAIYAALSFMPYLAGAIVDNILTALFYSAVFILFQQMSSALFTRLALPKVDTESEIDQQDNIGVASIELAIYLAIGLVLIAIFNP</sequence>